<feature type="domain" description="DUF6535" evidence="2">
    <location>
        <begin position="44"/>
        <end position="126"/>
    </location>
</feature>
<dbReference type="OrthoDB" id="3181638at2759"/>
<dbReference type="Pfam" id="PF20153">
    <property type="entry name" value="DUF6535"/>
    <property type="match status" value="1"/>
</dbReference>
<name>A0A074SAA2_9AGAM</name>
<keyword evidence="4" id="KW-1185">Reference proteome</keyword>
<accession>A0A074SAA2</accession>
<dbReference type="AlphaFoldDB" id="A0A074SAA2"/>
<proteinExistence type="predicted"/>
<evidence type="ECO:0000256" key="1">
    <source>
        <dbReference type="SAM" id="MobiDB-lite"/>
    </source>
</evidence>
<protein>
    <recommendedName>
        <fullName evidence="2">DUF6535 domain-containing protein</fullName>
    </recommendedName>
</protein>
<sequence length="821" mass="92895">MPPPRTNHPKDSYNTDELSSKRQWEPEVEYDEYGAEMGPDARVWRVYVDETNKADKELVEGWNRAIDVMLVFAALFSAILTAFVIESSKDLKPDYAEISARALLAISKAMLTPEVAPADNETRAPRVEPSDSGPGEDETPMDKKTSAMLLWMITDCEDPKSVELALKALAGADLWLPCTVFLEKEIDTQILRKLERCLYVLENFHLRGHGFTQEELIDSAYLYIRALATLIRARDNPATKAGTVSWGEWENCMTRLRKIPDIEKSRAFNSTRSELGALLLHGSATTHTSSSGGFPSRSEQSKDQWQLIEQISSNTHPFAGFPPSPAAVRTLVNMITQTLLYAPKPSLPLVRLLNAYDITPGNEHTTLGHAIGIALTIARFTSPRYQQVTDSETGSQFQAASVSSPRSRSEHVRVIYHKLCKKKPKHRRTRALLTFGLLGLLDLPKDTEYHSPEEIQSIHKALQTLETAPKDPKDPTIMTHEDRYLRYLEYHKLMPRVSRTFDLETQFKTIFMNWFKVWVGSNTQSITIQNPSEEPIVIPNPGEKIVNMHLEALLSFSRCRLFGSVIVDYLIPIAIPPENIPQPPNDGLSLEARKLCLRSIAHSVTVWLNCSNRQKIELQTTMEKIIAAKFHTRALALINSSKSAKGDEGESAKGNEHELVPYAMRFLWNFTAALINNFHSGGNHTLPNQQYSQVAGVIFMQIDNSHRISPSRCTSVRDVGFEAQWFNWLSDLCKEQPQNVLDSGILDELIDEKKYKFGRHKGANNRMPDVDDLEPYGVSSDEHASMTWPEIYRRLKLKYKEKPIDITLQEDKAEIIEEVVD</sequence>
<dbReference type="HOGENOM" id="CLU_344563_0_0_1"/>
<feature type="region of interest" description="Disordered" evidence="1">
    <location>
        <begin position="115"/>
        <end position="141"/>
    </location>
</feature>
<dbReference type="EMBL" id="AZST01000887">
    <property type="protein sequence ID" value="KEP46957.1"/>
    <property type="molecule type" value="Genomic_DNA"/>
</dbReference>
<feature type="region of interest" description="Disordered" evidence="1">
    <location>
        <begin position="1"/>
        <end position="26"/>
    </location>
</feature>
<reference evidence="3 4" key="1">
    <citation type="submission" date="2013-12" db="EMBL/GenBank/DDBJ databases">
        <authorList>
            <person name="Cubeta M."/>
            <person name="Pakala S."/>
            <person name="Fedorova N."/>
            <person name="Thomas E."/>
            <person name="Dean R."/>
            <person name="Jabaji S."/>
            <person name="Neate S."/>
            <person name="Toda T."/>
            <person name="Tavantzis S."/>
            <person name="Vilgalys R."/>
            <person name="Bharathan N."/>
            <person name="Pakala S."/>
            <person name="Losada L.S."/>
            <person name="Zafar N."/>
            <person name="Nierman W."/>
        </authorList>
    </citation>
    <scope>NUCLEOTIDE SEQUENCE [LARGE SCALE GENOMIC DNA]</scope>
    <source>
        <strain evidence="3 4">123E</strain>
    </source>
</reference>
<dbReference type="STRING" id="1423351.A0A074SAA2"/>
<feature type="compositionally biased region" description="Basic and acidic residues" evidence="1">
    <location>
        <begin position="8"/>
        <end position="25"/>
    </location>
</feature>
<comment type="caution">
    <text evidence="3">The sequence shown here is derived from an EMBL/GenBank/DDBJ whole genome shotgun (WGS) entry which is preliminary data.</text>
</comment>
<dbReference type="Proteomes" id="UP000027456">
    <property type="component" value="Unassembled WGS sequence"/>
</dbReference>
<organism evidence="3 4">
    <name type="scientific">Rhizoctonia solani 123E</name>
    <dbReference type="NCBI Taxonomy" id="1423351"/>
    <lineage>
        <taxon>Eukaryota</taxon>
        <taxon>Fungi</taxon>
        <taxon>Dikarya</taxon>
        <taxon>Basidiomycota</taxon>
        <taxon>Agaricomycotina</taxon>
        <taxon>Agaricomycetes</taxon>
        <taxon>Cantharellales</taxon>
        <taxon>Ceratobasidiaceae</taxon>
        <taxon>Rhizoctonia</taxon>
    </lineage>
</organism>
<evidence type="ECO:0000313" key="4">
    <source>
        <dbReference type="Proteomes" id="UP000027456"/>
    </source>
</evidence>
<evidence type="ECO:0000259" key="2">
    <source>
        <dbReference type="Pfam" id="PF20153"/>
    </source>
</evidence>
<dbReference type="InterPro" id="IPR045338">
    <property type="entry name" value="DUF6535"/>
</dbReference>
<evidence type="ECO:0000313" key="3">
    <source>
        <dbReference type="EMBL" id="KEP46957.1"/>
    </source>
</evidence>
<gene>
    <name evidence="3" type="ORF">V565_173890</name>
</gene>
<feature type="compositionally biased region" description="Basic and acidic residues" evidence="1">
    <location>
        <begin position="120"/>
        <end position="129"/>
    </location>
</feature>